<gene>
    <name evidence="1" type="ORF">CLUMA_CG006548</name>
</gene>
<protein>
    <submittedName>
        <fullName evidence="1">CLUMA_CG006548, isoform A</fullName>
    </submittedName>
</protein>
<name>A0A1J1HXW8_9DIPT</name>
<dbReference type="EMBL" id="CVRI01000036">
    <property type="protein sequence ID" value="CRK92936.1"/>
    <property type="molecule type" value="Genomic_DNA"/>
</dbReference>
<sequence length="30" mass="3303">MLTTLKDTNEHNFSGGLLVDDIAALTKQKQ</sequence>
<organism evidence="1 2">
    <name type="scientific">Clunio marinus</name>
    <dbReference type="NCBI Taxonomy" id="568069"/>
    <lineage>
        <taxon>Eukaryota</taxon>
        <taxon>Metazoa</taxon>
        <taxon>Ecdysozoa</taxon>
        <taxon>Arthropoda</taxon>
        <taxon>Hexapoda</taxon>
        <taxon>Insecta</taxon>
        <taxon>Pterygota</taxon>
        <taxon>Neoptera</taxon>
        <taxon>Endopterygota</taxon>
        <taxon>Diptera</taxon>
        <taxon>Nematocera</taxon>
        <taxon>Chironomoidea</taxon>
        <taxon>Chironomidae</taxon>
        <taxon>Clunio</taxon>
    </lineage>
</organism>
<proteinExistence type="predicted"/>
<evidence type="ECO:0000313" key="1">
    <source>
        <dbReference type="EMBL" id="CRK92936.1"/>
    </source>
</evidence>
<accession>A0A1J1HXW8</accession>
<dbReference type="AlphaFoldDB" id="A0A1J1HXW8"/>
<reference evidence="1 2" key="1">
    <citation type="submission" date="2015-04" db="EMBL/GenBank/DDBJ databases">
        <authorList>
            <person name="Syromyatnikov M.Y."/>
            <person name="Popov V.N."/>
        </authorList>
    </citation>
    <scope>NUCLEOTIDE SEQUENCE [LARGE SCALE GENOMIC DNA]</scope>
</reference>
<keyword evidence="2" id="KW-1185">Reference proteome</keyword>
<evidence type="ECO:0000313" key="2">
    <source>
        <dbReference type="Proteomes" id="UP000183832"/>
    </source>
</evidence>
<dbReference type="Proteomes" id="UP000183832">
    <property type="component" value="Unassembled WGS sequence"/>
</dbReference>